<comment type="caution">
    <text evidence="1">The sequence shown here is derived from an EMBL/GenBank/DDBJ whole genome shotgun (WGS) entry which is preliminary data.</text>
</comment>
<evidence type="ECO:0000313" key="2">
    <source>
        <dbReference type="Proteomes" id="UP001143910"/>
    </source>
</evidence>
<keyword evidence="2" id="KW-1185">Reference proteome</keyword>
<dbReference type="EMBL" id="JANJQO010001770">
    <property type="protein sequence ID" value="KAJ2969330.1"/>
    <property type="molecule type" value="Genomic_DNA"/>
</dbReference>
<reference evidence="1" key="1">
    <citation type="submission" date="2022-08" db="EMBL/GenBank/DDBJ databases">
        <title>Genome Sequence of Lecanicillium fungicola.</title>
        <authorList>
            <person name="Buettner E."/>
        </authorList>
    </citation>
    <scope>NUCLEOTIDE SEQUENCE</scope>
    <source>
        <strain evidence="1">Babe33</strain>
    </source>
</reference>
<sequence length="498" mass="55144">MPIDYSKWDALELSDDSDIEVHPNVDKRSFIRAKQNQIHHERQQRRQRIQALRYEVTLHKALLKRIAALLASLKSRATQAGTSNPGELAFQAVMESSGDQKEDALPEVPEGLRVDPNQPKTYSAMMAGLLDQVNKAMVEKKPDDRYTAMMEEIQVHKTQVETLIKESGEELAKLEKEESSKITSDSIQTSVDSTFINRSPSTVPSTGPSAGGGSTTVELLNPNYKQVAESSSTAASKSGPASKENNNDEDDDIEASPAAKKFADIKAADYSSSLEYLVKNPHILTEKETDGLLVLAFDAALEGKEDRSQQCVHQALLLQYCRALGRDGVPLFFKRITAAHVNSAKEVFYKDVYDTHVRIRTRAREIIAERANEPEGVEQIQLHAVEPGTVIAIRVPTADSEDPEVQEAREIYEHFSDEMKEALETGELDKVNVVLGKLSVEEAEEYVNLFAEANILSLEEQIIDGTTEEGKQQIKDLEAKAAAERAAEVNAGRTEDPE</sequence>
<proteinExistence type="predicted"/>
<name>A0ACC1MQT9_9HYPO</name>
<protein>
    <submittedName>
        <fullName evidence="1">Uncharacterized protein</fullName>
    </submittedName>
</protein>
<accession>A0ACC1MQT9</accession>
<evidence type="ECO:0000313" key="1">
    <source>
        <dbReference type="EMBL" id="KAJ2969330.1"/>
    </source>
</evidence>
<organism evidence="1 2">
    <name type="scientific">Zarea fungicola</name>
    <dbReference type="NCBI Taxonomy" id="93591"/>
    <lineage>
        <taxon>Eukaryota</taxon>
        <taxon>Fungi</taxon>
        <taxon>Dikarya</taxon>
        <taxon>Ascomycota</taxon>
        <taxon>Pezizomycotina</taxon>
        <taxon>Sordariomycetes</taxon>
        <taxon>Hypocreomycetidae</taxon>
        <taxon>Hypocreales</taxon>
        <taxon>Cordycipitaceae</taxon>
        <taxon>Zarea</taxon>
    </lineage>
</organism>
<dbReference type="Proteomes" id="UP001143910">
    <property type="component" value="Unassembled WGS sequence"/>
</dbReference>
<gene>
    <name evidence="1" type="ORF">NQ176_g8718</name>
</gene>